<dbReference type="Proteomes" id="UP000230959">
    <property type="component" value="Unassembled WGS sequence"/>
</dbReference>
<gene>
    <name evidence="5 7" type="primary">rpsB</name>
    <name evidence="7" type="ORF">COV02_02180</name>
</gene>
<dbReference type="SUPFAM" id="SSF52313">
    <property type="entry name" value="Ribosomal protein S2"/>
    <property type="match status" value="1"/>
</dbReference>
<dbReference type="InterPro" id="IPR023591">
    <property type="entry name" value="Ribosomal_uS2_flav_dom_sf"/>
</dbReference>
<dbReference type="AlphaFoldDB" id="A0A2M8LA52"/>
<sequence>MLETKENPVNQKVLEEMYAKGMHLGYSPTSRHPQMSKYIFGTRSGLEIFDLEKTVDCLSVAKEFVKNLGKEKKTILFAGTKKEAMAFSEKAAVEIGMPYVRERWLGGTLTNFSEIKKRINHLIDLKKKMASGELDKYTKKEKSQTDKKIKKLDRYLGGMEGLERMPSAIIVVDPKHEKIGVDEAVCMGIPVVAIMSSDCDPRDINYPVPANDSSSTSIEYFISEIVKAYKEGLAAAQEAATLSPQVAEKAAEIKN</sequence>
<name>A0A2M8LA52_9BACT</name>
<evidence type="ECO:0000256" key="5">
    <source>
        <dbReference type="HAMAP-Rule" id="MF_00291"/>
    </source>
</evidence>
<dbReference type="InterPro" id="IPR018130">
    <property type="entry name" value="Ribosomal_uS2_CS"/>
</dbReference>
<dbReference type="GO" id="GO:0022627">
    <property type="term" value="C:cytosolic small ribosomal subunit"/>
    <property type="evidence" value="ECO:0007669"/>
    <property type="project" value="TreeGrafter"/>
</dbReference>
<dbReference type="PRINTS" id="PR00395">
    <property type="entry name" value="RIBOSOMALS2"/>
</dbReference>
<dbReference type="PANTHER" id="PTHR12534:SF0">
    <property type="entry name" value="SMALL RIBOSOMAL SUBUNIT PROTEIN US2M"/>
    <property type="match status" value="1"/>
</dbReference>
<reference evidence="8" key="1">
    <citation type="submission" date="2017-09" db="EMBL/GenBank/DDBJ databases">
        <title>Depth-based differentiation of microbial function through sediment-hosted aquifers and enrichment of novel symbionts in the deep terrestrial subsurface.</title>
        <authorList>
            <person name="Probst A.J."/>
            <person name="Ladd B."/>
            <person name="Jarett J.K."/>
            <person name="Geller-Mcgrath D.E."/>
            <person name="Sieber C.M.K."/>
            <person name="Emerson J.B."/>
            <person name="Anantharaman K."/>
            <person name="Thomas B.C."/>
            <person name="Malmstrom R."/>
            <person name="Stieglmeier M."/>
            <person name="Klingl A."/>
            <person name="Woyke T."/>
            <person name="Ryan C.M."/>
            <person name="Banfield J.F."/>
        </authorList>
    </citation>
    <scope>NUCLEOTIDE SEQUENCE [LARGE SCALE GENOMIC DNA]</scope>
</reference>
<evidence type="ECO:0000256" key="3">
    <source>
        <dbReference type="ARBA" id="ARBA00023274"/>
    </source>
</evidence>
<dbReference type="InterPro" id="IPR001865">
    <property type="entry name" value="Ribosomal_uS2"/>
</dbReference>
<dbReference type="Gene3D" id="3.40.50.10490">
    <property type="entry name" value="Glucose-6-phosphate isomerase like protein, domain 1"/>
    <property type="match status" value="1"/>
</dbReference>
<accession>A0A2M8LA52</accession>
<dbReference type="Gene3D" id="1.10.287.610">
    <property type="entry name" value="Helix hairpin bin"/>
    <property type="match status" value="1"/>
</dbReference>
<dbReference type="HAMAP" id="MF_00291_B">
    <property type="entry name" value="Ribosomal_uS2_B"/>
    <property type="match status" value="1"/>
</dbReference>
<protein>
    <recommendedName>
        <fullName evidence="4 5">Small ribosomal subunit protein uS2</fullName>
    </recommendedName>
</protein>
<dbReference type="PANTHER" id="PTHR12534">
    <property type="entry name" value="30S RIBOSOMAL PROTEIN S2 PROKARYOTIC AND ORGANELLAR"/>
    <property type="match status" value="1"/>
</dbReference>
<organism evidence="7 8">
    <name type="scientific">Candidatus Terrybacteria bacterium CG10_big_fil_rev_8_21_14_0_10_41_10</name>
    <dbReference type="NCBI Taxonomy" id="1975026"/>
    <lineage>
        <taxon>Bacteria</taxon>
        <taxon>Candidatus Terryibacteriota</taxon>
    </lineage>
</organism>
<dbReference type="NCBIfam" id="TIGR01011">
    <property type="entry name" value="rpsB_bact"/>
    <property type="match status" value="1"/>
</dbReference>
<evidence type="ECO:0000313" key="7">
    <source>
        <dbReference type="EMBL" id="PJE73503.1"/>
    </source>
</evidence>
<evidence type="ECO:0000256" key="2">
    <source>
        <dbReference type="ARBA" id="ARBA00022980"/>
    </source>
</evidence>
<proteinExistence type="inferred from homology"/>
<comment type="caution">
    <text evidence="7">The sequence shown here is derived from an EMBL/GenBank/DDBJ whole genome shotgun (WGS) entry which is preliminary data.</text>
</comment>
<evidence type="ECO:0000313" key="8">
    <source>
        <dbReference type="Proteomes" id="UP000230959"/>
    </source>
</evidence>
<evidence type="ECO:0000256" key="4">
    <source>
        <dbReference type="ARBA" id="ARBA00035256"/>
    </source>
</evidence>
<evidence type="ECO:0000256" key="1">
    <source>
        <dbReference type="ARBA" id="ARBA00006242"/>
    </source>
</evidence>
<evidence type="ECO:0000256" key="6">
    <source>
        <dbReference type="RuleBase" id="RU003631"/>
    </source>
</evidence>
<dbReference type="InterPro" id="IPR005706">
    <property type="entry name" value="Ribosomal_uS2_bac/mit/plastid"/>
</dbReference>
<dbReference type="GO" id="GO:0003735">
    <property type="term" value="F:structural constituent of ribosome"/>
    <property type="evidence" value="ECO:0007669"/>
    <property type="project" value="InterPro"/>
</dbReference>
<dbReference type="PROSITE" id="PS00963">
    <property type="entry name" value="RIBOSOMAL_S2_2"/>
    <property type="match status" value="1"/>
</dbReference>
<dbReference type="CDD" id="cd01425">
    <property type="entry name" value="RPS2"/>
    <property type="match status" value="1"/>
</dbReference>
<dbReference type="GO" id="GO:0006412">
    <property type="term" value="P:translation"/>
    <property type="evidence" value="ECO:0007669"/>
    <property type="project" value="UniProtKB-UniRule"/>
</dbReference>
<keyword evidence="3 5" id="KW-0687">Ribonucleoprotein</keyword>
<dbReference type="EMBL" id="PFER01000034">
    <property type="protein sequence ID" value="PJE73503.1"/>
    <property type="molecule type" value="Genomic_DNA"/>
</dbReference>
<keyword evidence="2 5" id="KW-0689">Ribosomal protein</keyword>
<dbReference type="Pfam" id="PF00318">
    <property type="entry name" value="Ribosomal_S2"/>
    <property type="match status" value="1"/>
</dbReference>
<comment type="similarity">
    <text evidence="1 5 6">Belongs to the universal ribosomal protein uS2 family.</text>
</comment>